<dbReference type="PANTHER" id="PTHR30576:SF0">
    <property type="entry name" value="UNDECAPRENYL-PHOSPHATE N-ACETYLGALACTOSAMINYL 1-PHOSPHATE TRANSFERASE-RELATED"/>
    <property type="match status" value="1"/>
</dbReference>
<dbReference type="PANTHER" id="PTHR30576">
    <property type="entry name" value="COLANIC BIOSYNTHESIS UDP-GLUCOSE LIPID CARRIER TRANSFERASE"/>
    <property type="match status" value="1"/>
</dbReference>
<dbReference type="InterPro" id="IPR003362">
    <property type="entry name" value="Bact_transf"/>
</dbReference>
<evidence type="ECO:0000256" key="3">
    <source>
        <dbReference type="ARBA" id="ARBA00022679"/>
    </source>
</evidence>
<evidence type="ECO:0000256" key="4">
    <source>
        <dbReference type="ARBA" id="ARBA00022692"/>
    </source>
</evidence>
<feature type="transmembrane region" description="Helical" evidence="7">
    <location>
        <begin position="258"/>
        <end position="280"/>
    </location>
</feature>
<sequence>MLATCFLFACYIDNGAIRDVLKLPLLAIVLLSIIVWYVGARIFLLYGEITIFSFSQEMTVFLRQLVTHLLILTFILFVFYTQFYQFRSLLLYYHLLIFVTLPFEKYFYRVVVAYVRRQYKYEKNILIVGDGALASNFYRSDILHNDLKYNLVGILGDNDNKNFNSKYLGSINLLPEILDQKSIDEVFLALPGDAIEKTDYVIDVCEKRSCRVNVIQDINRLGAGSFEVTNFAGFPVVGIRYIPLDDAENRFFKRVFDIVFSALFLVLVYSWLWPIIALAIKLNSNGPILFKQERWGLNNDKIICYKFRTMYMPSTGEGSIGFKQASRNDKRVTAVGQFLRKTSLDELPQFINVFLGSMSVVGPRPHPIPLSLESKDLVQNYMLRHLVKPGITGWAQVNGSRGETSHPDDMRKRVAFDLWYIQNWSFWLDCQIIFQTIVNMIKGDENAY</sequence>
<proteinExistence type="inferred from homology"/>
<keyword evidence="10" id="KW-1185">Reference proteome</keyword>
<evidence type="ECO:0000256" key="5">
    <source>
        <dbReference type="ARBA" id="ARBA00022989"/>
    </source>
</evidence>
<organism evidence="9 10">
    <name type="scientific">Sediminibacterium roseum</name>
    <dbReference type="NCBI Taxonomy" id="1978412"/>
    <lineage>
        <taxon>Bacteria</taxon>
        <taxon>Pseudomonadati</taxon>
        <taxon>Bacteroidota</taxon>
        <taxon>Chitinophagia</taxon>
        <taxon>Chitinophagales</taxon>
        <taxon>Chitinophagaceae</taxon>
        <taxon>Sediminibacterium</taxon>
    </lineage>
</organism>
<evidence type="ECO:0000259" key="8">
    <source>
        <dbReference type="Pfam" id="PF02397"/>
    </source>
</evidence>
<dbReference type="RefSeq" id="WP_161817422.1">
    <property type="nucleotide sequence ID" value="NZ_JAACJS010000002.1"/>
</dbReference>
<name>A0ABW9ZRI6_9BACT</name>
<dbReference type="GO" id="GO:0089702">
    <property type="term" value="F:undecaprenyl-phosphate glucose phosphotransferase activity"/>
    <property type="evidence" value="ECO:0007669"/>
    <property type="project" value="UniProtKB-EC"/>
</dbReference>
<feature type="transmembrane region" description="Helical" evidence="7">
    <location>
        <begin position="90"/>
        <end position="108"/>
    </location>
</feature>
<feature type="transmembrane region" description="Helical" evidence="7">
    <location>
        <begin position="25"/>
        <end position="44"/>
    </location>
</feature>
<dbReference type="Pfam" id="PF02397">
    <property type="entry name" value="Bac_transf"/>
    <property type="match status" value="1"/>
</dbReference>
<dbReference type="EC" id="2.7.8.31" evidence="9"/>
<protein>
    <submittedName>
        <fullName evidence="9">Undecaprenyl-phosphate glucose phosphotransferase</fullName>
        <ecNumber evidence="9">2.7.8.31</ecNumber>
    </submittedName>
</protein>
<accession>A0ABW9ZRI6</accession>
<dbReference type="EMBL" id="JAACJS010000002">
    <property type="protein sequence ID" value="NCI49125.1"/>
    <property type="molecule type" value="Genomic_DNA"/>
</dbReference>
<feature type="domain" description="Bacterial sugar transferase" evidence="8">
    <location>
        <begin position="253"/>
        <end position="441"/>
    </location>
</feature>
<keyword evidence="5 7" id="KW-1133">Transmembrane helix</keyword>
<evidence type="ECO:0000256" key="2">
    <source>
        <dbReference type="ARBA" id="ARBA00006464"/>
    </source>
</evidence>
<keyword evidence="6 7" id="KW-0472">Membrane</keyword>
<gene>
    <name evidence="9" type="ORF">GWC95_04270</name>
</gene>
<evidence type="ECO:0000256" key="7">
    <source>
        <dbReference type="SAM" id="Phobius"/>
    </source>
</evidence>
<keyword evidence="3 9" id="KW-0808">Transferase</keyword>
<dbReference type="Gene3D" id="3.40.50.720">
    <property type="entry name" value="NAD(P)-binding Rossmann-like Domain"/>
    <property type="match status" value="1"/>
</dbReference>
<evidence type="ECO:0000313" key="10">
    <source>
        <dbReference type="Proteomes" id="UP000753802"/>
    </source>
</evidence>
<reference evidence="9 10" key="1">
    <citation type="submission" date="2020-01" db="EMBL/GenBank/DDBJ databases">
        <title>Genome analysis.</title>
        <authorList>
            <person name="Wu S."/>
            <person name="Wang G."/>
        </authorList>
    </citation>
    <scope>NUCLEOTIDE SEQUENCE [LARGE SCALE GENOMIC DNA]</scope>
    <source>
        <strain evidence="9 10">SYL130</strain>
    </source>
</reference>
<dbReference type="NCBIfam" id="TIGR03023">
    <property type="entry name" value="WcaJ_sugtrans"/>
    <property type="match status" value="1"/>
</dbReference>
<comment type="similarity">
    <text evidence="2">Belongs to the bacterial sugar transferase family.</text>
</comment>
<dbReference type="NCBIfam" id="TIGR03025">
    <property type="entry name" value="EPS_sugtrans"/>
    <property type="match status" value="1"/>
</dbReference>
<feature type="transmembrane region" description="Helical" evidence="7">
    <location>
        <begin position="65"/>
        <end position="84"/>
    </location>
</feature>
<keyword evidence="4 7" id="KW-0812">Transmembrane</keyword>
<dbReference type="InterPro" id="IPR017475">
    <property type="entry name" value="EPS_sugar_tfrase"/>
</dbReference>
<evidence type="ECO:0000256" key="6">
    <source>
        <dbReference type="ARBA" id="ARBA00023136"/>
    </source>
</evidence>
<evidence type="ECO:0000256" key="1">
    <source>
        <dbReference type="ARBA" id="ARBA00004141"/>
    </source>
</evidence>
<dbReference type="Pfam" id="PF13727">
    <property type="entry name" value="CoA_binding_3"/>
    <property type="match status" value="1"/>
</dbReference>
<comment type="caution">
    <text evidence="9">The sequence shown here is derived from an EMBL/GenBank/DDBJ whole genome shotgun (WGS) entry which is preliminary data.</text>
</comment>
<dbReference type="Proteomes" id="UP000753802">
    <property type="component" value="Unassembled WGS sequence"/>
</dbReference>
<dbReference type="InterPro" id="IPR017473">
    <property type="entry name" value="Undecaprenyl-P_gluc_Ptfrase"/>
</dbReference>
<evidence type="ECO:0000313" key="9">
    <source>
        <dbReference type="EMBL" id="NCI49125.1"/>
    </source>
</evidence>
<comment type="subcellular location">
    <subcellularLocation>
        <location evidence="1">Membrane</location>
        <topology evidence="1">Multi-pass membrane protein</topology>
    </subcellularLocation>
</comment>